<feature type="compositionally biased region" description="Low complexity" evidence="2">
    <location>
        <begin position="97"/>
        <end position="109"/>
    </location>
</feature>
<dbReference type="GeneID" id="108899916"/>
<keyword evidence="3" id="KW-1133">Transmembrane helix</keyword>
<evidence type="ECO:0000256" key="1">
    <source>
        <dbReference type="PROSITE-ProRule" id="PRU00076"/>
    </source>
</evidence>
<comment type="caution">
    <text evidence="1">Lacks conserved residue(s) required for the propagation of feature annotation.</text>
</comment>
<dbReference type="KEGG" id="lcf:108899916"/>
<reference evidence="6" key="1">
    <citation type="submission" date="2025-08" db="UniProtKB">
        <authorList>
            <consortium name="RefSeq"/>
        </authorList>
    </citation>
    <scope>IDENTIFICATION</scope>
    <source>
        <tissue evidence="6">Brain</tissue>
    </source>
</reference>
<feature type="compositionally biased region" description="Polar residues" evidence="2">
    <location>
        <begin position="78"/>
        <end position="95"/>
    </location>
</feature>
<feature type="domain" description="EGF-like" evidence="4">
    <location>
        <begin position="321"/>
        <end position="363"/>
    </location>
</feature>
<dbReference type="AlphaFoldDB" id="A0AAJ7QHD4"/>
<dbReference type="RefSeq" id="XP_018556176.2">
    <property type="nucleotide sequence ID" value="XM_018700660.2"/>
</dbReference>
<keyword evidence="1" id="KW-0245">EGF-like domain</keyword>
<evidence type="ECO:0000259" key="4">
    <source>
        <dbReference type="PROSITE" id="PS50026"/>
    </source>
</evidence>
<evidence type="ECO:0000313" key="5">
    <source>
        <dbReference type="Proteomes" id="UP000694890"/>
    </source>
</evidence>
<name>A0AAJ7QHD4_LATCA</name>
<evidence type="ECO:0000256" key="2">
    <source>
        <dbReference type="SAM" id="MobiDB-lite"/>
    </source>
</evidence>
<evidence type="ECO:0000313" key="6">
    <source>
        <dbReference type="RefSeq" id="XP_018556176.2"/>
    </source>
</evidence>
<proteinExistence type="predicted"/>
<sequence length="466" mass="50630">MTTESSSSSPSSTSNSATQTSTIQDTGTTTTEPTTHNTESTRLTPESATPTKVATTPSTSPVSATTTETTGSVVSTTLPTSEATTIRQSSTTHNAESTRTTPETPSTTPQCSDEHCGAPNKRCVGGTCEFNSTLGKCHCHCQNFVFGDICSFGQNDTSAHIDNEAVPTRNANITLEIQTSFQPAFNNLSSPQSLEFINTLVPQLEALCKQADPQTFKKVQVIKLTEGSVVAKSVAEYSYPNNETQIQFVNTQLDRVLTDILNDTNNLKNISQAFNSSGAVLNGISFHQPTITNITDLKPFINCSQLANYTAEIDNGQWQCVGPCKTNPDYCHQHGICHNDIHKGPTCSCFESSLEQFYGPQCDLFRRGPGFYGALFGSLAAALLILIIIVIAVIVIKKYKGVWINSYDRRLSAFEEDFFDFSDTGDHNLGLAGTYTSGGFRPHLQNVDTRLQATTRRPEVLNNNPR</sequence>
<protein>
    <submittedName>
        <fullName evidence="6">Mucin-3B</fullName>
    </submittedName>
</protein>
<feature type="compositionally biased region" description="Low complexity" evidence="2">
    <location>
        <begin position="1"/>
        <end position="77"/>
    </location>
</feature>
<feature type="region of interest" description="Disordered" evidence="2">
    <location>
        <begin position="1"/>
        <end position="115"/>
    </location>
</feature>
<dbReference type="InterPro" id="IPR000742">
    <property type="entry name" value="EGF"/>
</dbReference>
<dbReference type="Proteomes" id="UP000694890">
    <property type="component" value="Linkage group LG20"/>
</dbReference>
<keyword evidence="3" id="KW-0812">Transmembrane</keyword>
<keyword evidence="3" id="KW-0472">Membrane</keyword>
<evidence type="ECO:0000256" key="3">
    <source>
        <dbReference type="SAM" id="Phobius"/>
    </source>
</evidence>
<gene>
    <name evidence="6" type="primary">LOC108899916</name>
</gene>
<accession>A0AAJ7QHD4</accession>
<feature type="transmembrane region" description="Helical" evidence="3">
    <location>
        <begin position="371"/>
        <end position="396"/>
    </location>
</feature>
<organism evidence="5 6">
    <name type="scientific">Lates calcarifer</name>
    <name type="common">Barramundi</name>
    <name type="synonym">Holocentrus calcarifer</name>
    <dbReference type="NCBI Taxonomy" id="8187"/>
    <lineage>
        <taxon>Eukaryota</taxon>
        <taxon>Metazoa</taxon>
        <taxon>Chordata</taxon>
        <taxon>Craniata</taxon>
        <taxon>Vertebrata</taxon>
        <taxon>Euteleostomi</taxon>
        <taxon>Actinopterygii</taxon>
        <taxon>Neopterygii</taxon>
        <taxon>Teleostei</taxon>
        <taxon>Neoteleostei</taxon>
        <taxon>Acanthomorphata</taxon>
        <taxon>Carangaria</taxon>
        <taxon>Carangaria incertae sedis</taxon>
        <taxon>Centropomidae</taxon>
        <taxon>Lates</taxon>
    </lineage>
</organism>
<dbReference type="PROSITE" id="PS50026">
    <property type="entry name" value="EGF_3"/>
    <property type="match status" value="1"/>
</dbReference>